<feature type="transmembrane region" description="Helical" evidence="1">
    <location>
        <begin position="6"/>
        <end position="29"/>
    </location>
</feature>
<feature type="transmembrane region" description="Helical" evidence="1">
    <location>
        <begin position="72"/>
        <end position="90"/>
    </location>
</feature>
<dbReference type="PANTHER" id="PTHR31627:SF42">
    <property type="entry name" value="G_PROTEIN_RECEP_F1_2 DOMAIN-CONTAINING PROTEIN-RELATED"/>
    <property type="match status" value="1"/>
</dbReference>
<evidence type="ECO:0008006" key="4">
    <source>
        <dbReference type="Google" id="ProtNLM"/>
    </source>
</evidence>
<dbReference type="EMBL" id="BTSX01000003">
    <property type="protein sequence ID" value="GMS88329.1"/>
    <property type="molecule type" value="Genomic_DNA"/>
</dbReference>
<comment type="caution">
    <text evidence="2">The sequence shown here is derived from an EMBL/GenBank/DDBJ whole genome shotgun (WGS) entry which is preliminary data.</text>
</comment>
<sequence length="154" mass="18528">MAFRDSFWTLFFSYFLFSYLLFFRLYCIIFTKSKQPQYGSFFFKMFLTQLGDQFVLDVKILPHILYFWTFHYFVYSQIWSAVMISVNRYVVVCRPRSSLDKIYHKLSTPSLALINLIVSYMLCTRLFFQPPMYYYRSPVGVVQLNQDFAVVNVS</sequence>
<dbReference type="InterPro" id="IPR019426">
    <property type="entry name" value="7TM_GPCR_serpentine_rcpt_Srv"/>
</dbReference>
<gene>
    <name evidence="2" type="ORF">PENTCL1PPCAC_10504</name>
</gene>
<feature type="non-terminal residue" evidence="2">
    <location>
        <position position="154"/>
    </location>
</feature>
<protein>
    <recommendedName>
        <fullName evidence="4">G protein-coupled receptor</fullName>
    </recommendedName>
</protein>
<evidence type="ECO:0000256" key="1">
    <source>
        <dbReference type="SAM" id="Phobius"/>
    </source>
</evidence>
<accession>A0AAV5T704</accession>
<dbReference type="PANTHER" id="PTHR31627">
    <property type="entry name" value="SERPENTINE RECEPTOR CLASS GAMMA-RELATED"/>
    <property type="match status" value="1"/>
</dbReference>
<organism evidence="2 3">
    <name type="scientific">Pristionchus entomophagus</name>
    <dbReference type="NCBI Taxonomy" id="358040"/>
    <lineage>
        <taxon>Eukaryota</taxon>
        <taxon>Metazoa</taxon>
        <taxon>Ecdysozoa</taxon>
        <taxon>Nematoda</taxon>
        <taxon>Chromadorea</taxon>
        <taxon>Rhabditida</taxon>
        <taxon>Rhabditina</taxon>
        <taxon>Diplogasteromorpha</taxon>
        <taxon>Diplogasteroidea</taxon>
        <taxon>Neodiplogasteridae</taxon>
        <taxon>Pristionchus</taxon>
    </lineage>
</organism>
<keyword evidence="1" id="KW-0812">Transmembrane</keyword>
<dbReference type="Proteomes" id="UP001432027">
    <property type="component" value="Unassembled WGS sequence"/>
</dbReference>
<keyword evidence="1" id="KW-0472">Membrane</keyword>
<dbReference type="InterPro" id="IPR051119">
    <property type="entry name" value="Nematode_SR-like"/>
</dbReference>
<proteinExistence type="predicted"/>
<dbReference type="AlphaFoldDB" id="A0AAV5T704"/>
<keyword evidence="3" id="KW-1185">Reference proteome</keyword>
<dbReference type="Gene3D" id="1.20.1070.10">
    <property type="entry name" value="Rhodopsin 7-helix transmembrane proteins"/>
    <property type="match status" value="1"/>
</dbReference>
<keyword evidence="1" id="KW-1133">Transmembrane helix</keyword>
<evidence type="ECO:0000313" key="2">
    <source>
        <dbReference type="EMBL" id="GMS88329.1"/>
    </source>
</evidence>
<name>A0AAV5T704_9BILA</name>
<reference evidence="2" key="1">
    <citation type="submission" date="2023-10" db="EMBL/GenBank/DDBJ databases">
        <title>Genome assembly of Pristionchus species.</title>
        <authorList>
            <person name="Yoshida K."/>
            <person name="Sommer R.J."/>
        </authorList>
    </citation>
    <scope>NUCLEOTIDE SEQUENCE</scope>
    <source>
        <strain evidence="2">RS0144</strain>
    </source>
</reference>
<feature type="transmembrane region" description="Helical" evidence="1">
    <location>
        <begin position="111"/>
        <end position="128"/>
    </location>
</feature>
<evidence type="ECO:0000313" key="3">
    <source>
        <dbReference type="Proteomes" id="UP001432027"/>
    </source>
</evidence>
<dbReference type="Pfam" id="PF10323">
    <property type="entry name" value="7TM_GPCR_Srv"/>
    <property type="match status" value="1"/>
</dbReference>